<feature type="transmembrane region" description="Helical" evidence="1">
    <location>
        <begin position="84"/>
        <end position="101"/>
    </location>
</feature>
<dbReference type="AlphaFoldDB" id="A0A843VN60"/>
<keyword evidence="3" id="KW-1185">Reference proteome</keyword>
<evidence type="ECO:0000313" key="2">
    <source>
        <dbReference type="EMBL" id="MQL98431.1"/>
    </source>
</evidence>
<comment type="caution">
    <text evidence="2">The sequence shown here is derived from an EMBL/GenBank/DDBJ whole genome shotgun (WGS) entry which is preliminary data.</text>
</comment>
<proteinExistence type="predicted"/>
<sequence length="140" mass="15696">MTTREQQLQDPFLANEACAGEADIEEISSCGKFLEEAVRENKKLWYLAGPAIFTSIAQYSLGAITQVFAGHLTTLELDAVSTENMVIAGLAFGIMILTPTWKKERSYNFDSAAGQRVHKDPMLMSPKYYFDQVFFDNPQD</sequence>
<name>A0A843VN60_COLES</name>
<evidence type="ECO:0000256" key="1">
    <source>
        <dbReference type="SAM" id="Phobius"/>
    </source>
</evidence>
<dbReference type="OrthoDB" id="783419at2759"/>
<feature type="transmembrane region" description="Helical" evidence="1">
    <location>
        <begin position="44"/>
        <end position="64"/>
    </location>
</feature>
<keyword evidence="1" id="KW-0812">Transmembrane</keyword>
<keyword evidence="1" id="KW-1133">Transmembrane helix</keyword>
<dbReference type="EMBL" id="NMUH01002187">
    <property type="protein sequence ID" value="MQL98431.1"/>
    <property type="molecule type" value="Genomic_DNA"/>
</dbReference>
<accession>A0A843VN60</accession>
<keyword evidence="1" id="KW-0472">Membrane</keyword>
<gene>
    <name evidence="2" type="ORF">Taro_031141</name>
</gene>
<dbReference type="Proteomes" id="UP000652761">
    <property type="component" value="Unassembled WGS sequence"/>
</dbReference>
<protein>
    <submittedName>
        <fullName evidence="2">Uncharacterized protein</fullName>
    </submittedName>
</protein>
<organism evidence="2 3">
    <name type="scientific">Colocasia esculenta</name>
    <name type="common">Wild taro</name>
    <name type="synonym">Arum esculentum</name>
    <dbReference type="NCBI Taxonomy" id="4460"/>
    <lineage>
        <taxon>Eukaryota</taxon>
        <taxon>Viridiplantae</taxon>
        <taxon>Streptophyta</taxon>
        <taxon>Embryophyta</taxon>
        <taxon>Tracheophyta</taxon>
        <taxon>Spermatophyta</taxon>
        <taxon>Magnoliopsida</taxon>
        <taxon>Liliopsida</taxon>
        <taxon>Araceae</taxon>
        <taxon>Aroideae</taxon>
        <taxon>Colocasieae</taxon>
        <taxon>Colocasia</taxon>
    </lineage>
</organism>
<reference evidence="2" key="1">
    <citation type="submission" date="2017-07" db="EMBL/GenBank/DDBJ databases">
        <title>Taro Niue Genome Assembly and Annotation.</title>
        <authorList>
            <person name="Atibalentja N."/>
            <person name="Keating K."/>
            <person name="Fields C.J."/>
        </authorList>
    </citation>
    <scope>NUCLEOTIDE SEQUENCE</scope>
    <source>
        <strain evidence="2">Niue_2</strain>
        <tissue evidence="2">Leaf</tissue>
    </source>
</reference>
<evidence type="ECO:0000313" key="3">
    <source>
        <dbReference type="Proteomes" id="UP000652761"/>
    </source>
</evidence>